<dbReference type="Proteomes" id="UP000005952">
    <property type="component" value="Chromosome"/>
</dbReference>
<evidence type="ECO:0000313" key="1">
    <source>
        <dbReference type="EMBL" id="AGK56901.1"/>
    </source>
</evidence>
<organism evidence="1 2">
    <name type="scientific">Hyphomicrobium denitrificans 1NES1</name>
    <dbReference type="NCBI Taxonomy" id="670307"/>
    <lineage>
        <taxon>Bacteria</taxon>
        <taxon>Pseudomonadati</taxon>
        <taxon>Pseudomonadota</taxon>
        <taxon>Alphaproteobacteria</taxon>
        <taxon>Hyphomicrobiales</taxon>
        <taxon>Hyphomicrobiaceae</taxon>
        <taxon>Hyphomicrobium</taxon>
    </lineage>
</organism>
<reference evidence="1 2" key="1">
    <citation type="journal article" date="2013" name="Genome Announc.">
        <title>Genome sequences for three denitrifying bacterial strains isolated from a uranium- and nitrate-contaminated subsurface environment.</title>
        <authorList>
            <person name="Venkatramanan R."/>
            <person name="Prakash O."/>
            <person name="Woyke T."/>
            <person name="Chain P."/>
            <person name="Goodwin L.A."/>
            <person name="Watson D."/>
            <person name="Brooks S."/>
            <person name="Kostka J.E."/>
            <person name="Green S.J."/>
        </authorList>
    </citation>
    <scope>NUCLEOTIDE SEQUENCE [LARGE SCALE GENOMIC DNA]</scope>
    <source>
        <strain evidence="1 2">1NES1</strain>
    </source>
</reference>
<keyword evidence="2" id="KW-1185">Reference proteome</keyword>
<dbReference type="HOGENOM" id="CLU_2464857_0_0_5"/>
<evidence type="ECO:0000313" key="2">
    <source>
        <dbReference type="Proteomes" id="UP000005952"/>
    </source>
</evidence>
<protein>
    <submittedName>
        <fullName evidence="1">Uncharacterized protein</fullName>
    </submittedName>
</protein>
<name>N0B8M9_9HYPH</name>
<dbReference type="KEGG" id="hdt:HYPDE_26093"/>
<accession>N0B8M9</accession>
<gene>
    <name evidence="1" type="ORF">HYPDE_26093</name>
</gene>
<proteinExistence type="predicted"/>
<dbReference type="EMBL" id="CP005587">
    <property type="protein sequence ID" value="AGK56901.1"/>
    <property type="molecule type" value="Genomic_DNA"/>
</dbReference>
<dbReference type="AlphaFoldDB" id="N0B8M9"/>
<sequence length="88" mass="9992">MNVWRSATSCTPSCRQEAWSDTAESGRSEAFEEAAALRNRECATDDGMGDGRDRLTGGFAGADIAGRLLRAHRLRRNRWRSRLRDHRR</sequence>